<feature type="signal peptide" evidence="2">
    <location>
        <begin position="1"/>
        <end position="27"/>
    </location>
</feature>
<dbReference type="InterPro" id="IPR013783">
    <property type="entry name" value="Ig-like_fold"/>
</dbReference>
<reference evidence="3 4" key="1">
    <citation type="submission" date="2022-04" db="EMBL/GenBank/DDBJ databases">
        <authorList>
            <person name="Grouzdev D.S."/>
            <person name="Pantiukh K.S."/>
            <person name="Krutkina M.S."/>
        </authorList>
    </citation>
    <scope>NUCLEOTIDE SEQUENCE [LARGE SCALE GENOMIC DNA]</scope>
    <source>
        <strain evidence="3 4">6x-1</strain>
    </source>
</reference>
<accession>A0ABT0D6N8</accession>
<keyword evidence="2" id="KW-0732">Signal</keyword>
<gene>
    <name evidence="3" type="ORF">MWN34_01650</name>
</gene>
<evidence type="ECO:0000256" key="2">
    <source>
        <dbReference type="SAM" id="SignalP"/>
    </source>
</evidence>
<evidence type="ECO:0008006" key="5">
    <source>
        <dbReference type="Google" id="ProtNLM"/>
    </source>
</evidence>
<evidence type="ECO:0000256" key="1">
    <source>
        <dbReference type="SAM" id="MobiDB-lite"/>
    </source>
</evidence>
<sequence length="733" mass="77933">MSWKPSIKAFFELLIASTLLLPAAANAKPSIFWANDPVEPDDTVVITGSGFTPASSVEITPLPSTPDRSAPTTAGRSVPLDEVSDTAISFVVPGDLPKGAYTFTIRSPDGDAYGRLNTPTVYWSQADRGASATPGGWIRVLGRNIARTADARLELTDADGRTHLLKPAAPDIWDARFTLPADVAAGTYALRLWNGNGDSNTWQTLGSLRVALPNKPSPAVVVVPPPSAPAKDARDAGPIMDALAAVAAKGGGTVRLSAGNYRLAGMIEIPDNVALRGASTDTTVLTWTDDDNPPDAMIRGKSGISLSDLTIVATRHNNIVEAGASPPPAGNVGSGAQVAPDPDADAHDVTIERVRIRASAFRGHVSPDEVNDRLKAMLTRQRGGAIAVLAGGRNLRIVDCDIMSSMRALVLLRPQDAYIGSNRFTNGRKGWYSISSGHRVIFENNEINGGDLQASGGGINTMFTGEPSSEFVLMKNNTLRDIYGWDREAMTTDGPGGFYFGKAVAGETNQLTLTDDIPPNQRFTTWRGSALYVVAGRGMGQYARVKEQRGAAVDLDRPLPIAPDGSSIISIVPAQERYLILHNRFVDAGALQVFGTSMDIVIAGNTFVRSDGIRIRGLYYGMAQPAWYGQILGNRIESANPLAPTVIEIAAGPKKDSTIAQTLTYGMIVRDNALSFGTSIILATRPHLPASAALLAVEHNEMPDPHSRIMIEGPVGTPMVRANVSRKAEQPIP</sequence>
<dbReference type="InterPro" id="IPR011050">
    <property type="entry name" value="Pectin_lyase_fold/virulence"/>
</dbReference>
<dbReference type="SUPFAM" id="SSF51126">
    <property type="entry name" value="Pectin lyase-like"/>
    <property type="match status" value="1"/>
</dbReference>
<dbReference type="EMBL" id="JALKCH010000001">
    <property type="protein sequence ID" value="MCK0195610.1"/>
    <property type="molecule type" value="Genomic_DNA"/>
</dbReference>
<feature type="region of interest" description="Disordered" evidence="1">
    <location>
        <begin position="323"/>
        <end position="342"/>
    </location>
</feature>
<dbReference type="Gene3D" id="2.60.40.10">
    <property type="entry name" value="Immunoglobulins"/>
    <property type="match status" value="1"/>
</dbReference>
<dbReference type="RefSeq" id="WP_247025885.1">
    <property type="nucleotide sequence ID" value="NZ_JALKCH010000001.1"/>
</dbReference>
<dbReference type="Gene3D" id="2.160.20.10">
    <property type="entry name" value="Single-stranded right-handed beta-helix, Pectin lyase-like"/>
    <property type="match status" value="1"/>
</dbReference>
<name>A0ABT0D6N8_9HYPH</name>
<comment type="caution">
    <text evidence="3">The sequence shown here is derived from an EMBL/GenBank/DDBJ whole genome shotgun (WGS) entry which is preliminary data.</text>
</comment>
<feature type="chain" id="PRO_5045995118" description="IPT/TIG domain-containing protein" evidence="2">
    <location>
        <begin position="28"/>
        <end position="733"/>
    </location>
</feature>
<evidence type="ECO:0000313" key="4">
    <source>
        <dbReference type="Proteomes" id="UP001203284"/>
    </source>
</evidence>
<keyword evidence="4" id="KW-1185">Reference proteome</keyword>
<dbReference type="InterPro" id="IPR012334">
    <property type="entry name" value="Pectin_lyas_fold"/>
</dbReference>
<dbReference type="Proteomes" id="UP001203284">
    <property type="component" value="Unassembled WGS sequence"/>
</dbReference>
<organism evidence="3 4">
    <name type="scientific">Ancylobacter crimeensis</name>
    <dbReference type="NCBI Taxonomy" id="2579147"/>
    <lineage>
        <taxon>Bacteria</taxon>
        <taxon>Pseudomonadati</taxon>
        <taxon>Pseudomonadota</taxon>
        <taxon>Alphaproteobacteria</taxon>
        <taxon>Hyphomicrobiales</taxon>
        <taxon>Xanthobacteraceae</taxon>
        <taxon>Ancylobacter</taxon>
    </lineage>
</organism>
<proteinExistence type="predicted"/>
<evidence type="ECO:0000313" key="3">
    <source>
        <dbReference type="EMBL" id="MCK0195610.1"/>
    </source>
</evidence>
<protein>
    <recommendedName>
        <fullName evidence="5">IPT/TIG domain-containing protein</fullName>
    </recommendedName>
</protein>
<feature type="region of interest" description="Disordered" evidence="1">
    <location>
        <begin position="56"/>
        <end position="77"/>
    </location>
</feature>
<feature type="compositionally biased region" description="Polar residues" evidence="1">
    <location>
        <begin position="66"/>
        <end position="75"/>
    </location>
</feature>